<reference evidence="4 5" key="1">
    <citation type="journal article" date="2016" name="Nat. Commun.">
        <title>Thousands of microbial genomes shed light on interconnected biogeochemical processes in an aquifer system.</title>
        <authorList>
            <person name="Anantharaman K."/>
            <person name="Brown C.T."/>
            <person name="Hug L.A."/>
            <person name="Sharon I."/>
            <person name="Castelle C.J."/>
            <person name="Probst A.J."/>
            <person name="Thomas B.C."/>
            <person name="Singh A."/>
            <person name="Wilkins M.J."/>
            <person name="Karaoz U."/>
            <person name="Brodie E.L."/>
            <person name="Williams K.H."/>
            <person name="Hubbard S.S."/>
            <person name="Banfield J.F."/>
        </authorList>
    </citation>
    <scope>NUCLEOTIDE SEQUENCE [LARGE SCALE GENOMIC DNA]</scope>
</reference>
<dbReference type="SUPFAM" id="SSF53613">
    <property type="entry name" value="Ribokinase-like"/>
    <property type="match status" value="1"/>
</dbReference>
<protein>
    <recommendedName>
        <fullName evidence="3">Carbohydrate kinase PfkB domain-containing protein</fullName>
    </recommendedName>
</protein>
<comment type="caution">
    <text evidence="4">The sequence shown here is derived from an EMBL/GenBank/DDBJ whole genome shotgun (WGS) entry which is preliminary data.</text>
</comment>
<evidence type="ECO:0000256" key="1">
    <source>
        <dbReference type="ARBA" id="ARBA00022679"/>
    </source>
</evidence>
<gene>
    <name evidence="4" type="ORF">A3J62_02625</name>
</gene>
<dbReference type="PROSITE" id="PS00583">
    <property type="entry name" value="PFKB_KINASES_1"/>
    <property type="match status" value="1"/>
</dbReference>
<dbReference type="InterPro" id="IPR002173">
    <property type="entry name" value="Carboh/pur_kinase_PfkB_CS"/>
</dbReference>
<dbReference type="AlphaFoldDB" id="A0A1G1Y533"/>
<dbReference type="Pfam" id="PF00294">
    <property type="entry name" value="PfkB"/>
    <property type="match status" value="1"/>
</dbReference>
<dbReference type="EMBL" id="MHIH01000039">
    <property type="protein sequence ID" value="OGY47284.1"/>
    <property type="molecule type" value="Genomic_DNA"/>
</dbReference>
<evidence type="ECO:0000313" key="5">
    <source>
        <dbReference type="Proteomes" id="UP000178747"/>
    </source>
</evidence>
<feature type="domain" description="Carbohydrate kinase PfkB" evidence="3">
    <location>
        <begin position="36"/>
        <end position="306"/>
    </location>
</feature>
<evidence type="ECO:0000313" key="4">
    <source>
        <dbReference type="EMBL" id="OGY47284.1"/>
    </source>
</evidence>
<dbReference type="PROSITE" id="PS00584">
    <property type="entry name" value="PFKB_KINASES_2"/>
    <property type="match status" value="1"/>
</dbReference>
<evidence type="ECO:0000259" key="3">
    <source>
        <dbReference type="Pfam" id="PF00294"/>
    </source>
</evidence>
<dbReference type="InterPro" id="IPR011611">
    <property type="entry name" value="PfkB_dom"/>
</dbReference>
<dbReference type="Proteomes" id="UP000178747">
    <property type="component" value="Unassembled WGS sequence"/>
</dbReference>
<dbReference type="Gene3D" id="3.40.1190.20">
    <property type="match status" value="1"/>
</dbReference>
<keyword evidence="1" id="KW-0808">Transferase</keyword>
<dbReference type="GO" id="GO:0016301">
    <property type="term" value="F:kinase activity"/>
    <property type="evidence" value="ECO:0007669"/>
    <property type="project" value="UniProtKB-KW"/>
</dbReference>
<sequence>MKYKILVSGSIAYDRIMDFPGFFKDNILPQKIHILNVSFLVKNLRESFGGTAGNIAYNLALLGERPTILANVGAKDFSPYKKWLKNHKIDLSQVRILPGQQTASAYIITDQADNQITGFFPGAMQIANRKSLIANRSYGLAIVSPQNHMDMVRLPVVFKQKKIPYIFDPGQQVSSLSGVQLKSAITGSKVLVGNDYEINLVSKKTNWSVSQLVKKTEILVTTLGNKGSIIRQRDPSARLRVSPSPSFRTYKIPPAKPKNTSDPTGAGDAYRAGFIKGLLEGWPMAKVGRFAGLVAVYTVEKYGTQTHRFNWTDLEKRYRQNFKDKL</sequence>
<keyword evidence="2" id="KW-0418">Kinase</keyword>
<dbReference type="PANTHER" id="PTHR10584">
    <property type="entry name" value="SUGAR KINASE"/>
    <property type="match status" value="1"/>
</dbReference>
<organism evidence="4 5">
    <name type="scientific">Candidatus Buchananbacteria bacterium RIFCSPHIGHO2_02_FULL_38_8</name>
    <dbReference type="NCBI Taxonomy" id="1797538"/>
    <lineage>
        <taxon>Bacteria</taxon>
        <taxon>Candidatus Buchananiibacteriota</taxon>
    </lineage>
</organism>
<dbReference type="CDD" id="cd01942">
    <property type="entry name" value="ribokinase_group_A"/>
    <property type="match status" value="1"/>
</dbReference>
<evidence type="ECO:0000256" key="2">
    <source>
        <dbReference type="ARBA" id="ARBA00022777"/>
    </source>
</evidence>
<dbReference type="PANTHER" id="PTHR10584:SF166">
    <property type="entry name" value="RIBOKINASE"/>
    <property type="match status" value="1"/>
</dbReference>
<name>A0A1G1Y533_9BACT</name>
<proteinExistence type="predicted"/>
<dbReference type="InterPro" id="IPR029056">
    <property type="entry name" value="Ribokinase-like"/>
</dbReference>
<accession>A0A1G1Y533</accession>